<protein>
    <submittedName>
        <fullName evidence="3">Uncharacterized protein</fullName>
    </submittedName>
</protein>
<feature type="region of interest" description="Disordered" evidence="1">
    <location>
        <begin position="24"/>
        <end position="81"/>
    </location>
</feature>
<dbReference type="Proteomes" id="UP000006562">
    <property type="component" value="Chromosome"/>
</dbReference>
<feature type="transmembrane region" description="Helical" evidence="2">
    <location>
        <begin position="6"/>
        <end position="23"/>
    </location>
</feature>
<sequence>MHEILTNPLVIAAVIGIISAIFGKKNKDEKRPPGTRPENQAKKQEHKQPHKEHKPEAEEMPAVSEENPFEKKRREAEKRLAETEQMFNGLEHLLTSARQRNTTLKKPALKIKKETAVQGIIFSEILGPPRAKKPHRTMRSIRKK</sequence>
<evidence type="ECO:0000256" key="2">
    <source>
        <dbReference type="SAM" id="Phobius"/>
    </source>
</evidence>
<name>A0A9P1JIE7_BACAS</name>
<dbReference type="AlphaFoldDB" id="A0A9P1JIE7"/>
<accession>A0A9P1JIE7</accession>
<gene>
    <name evidence="3" type="primary">yqfB</name>
    <name evidence="3" type="ordered locus">BAMF_2434</name>
</gene>
<evidence type="ECO:0000313" key="4">
    <source>
        <dbReference type="Proteomes" id="UP000006562"/>
    </source>
</evidence>
<reference evidence="4" key="2">
    <citation type="journal article" date="2011" name="J. Biotechnol.">
        <title>Genome sequence of B. amyloliquefaciens type strain DSM7(T) reveals differences to plant-associated B. amyloliquefaciens FZB42.</title>
        <authorList>
            <person name="Ruckert C."/>
            <person name="Blom J."/>
            <person name="Chen X."/>
            <person name="Reva O."/>
            <person name="Borriss R."/>
        </authorList>
    </citation>
    <scope>NUCLEOTIDE SEQUENCE [LARGE SCALE GENOMIC DNA]</scope>
    <source>
        <strain evidence="4">DSM 7</strain>
    </source>
</reference>
<feature type="compositionally biased region" description="Basic and acidic residues" evidence="1">
    <location>
        <begin position="68"/>
        <end position="81"/>
    </location>
</feature>
<dbReference type="RefSeq" id="WP_013352926.1">
    <property type="nucleotide sequence ID" value="NC_014551.1"/>
</dbReference>
<dbReference type="KEGG" id="bao:BAMF_2434"/>
<keyword evidence="2" id="KW-0472">Membrane</keyword>
<evidence type="ECO:0000313" key="3">
    <source>
        <dbReference type="EMBL" id="CBI43560.1"/>
    </source>
</evidence>
<evidence type="ECO:0000256" key="1">
    <source>
        <dbReference type="SAM" id="MobiDB-lite"/>
    </source>
</evidence>
<keyword evidence="2" id="KW-1133">Transmembrane helix</keyword>
<proteinExistence type="predicted"/>
<keyword evidence="4" id="KW-1185">Reference proteome</keyword>
<feature type="compositionally biased region" description="Basic and acidic residues" evidence="1">
    <location>
        <begin position="39"/>
        <end position="57"/>
    </location>
</feature>
<reference evidence="3 4" key="1">
    <citation type="journal article" date="2011" name="Int. J. Syst. Evol. Microbiol.">
        <title>Relationship of Bacillus amyloliquefaciens clades associated with strains DSM 7T and FZB42T: a proposal for Bacillus amyloliquefaciens subsp. amyloliquefaciens subsp. nov. and Bacillus amyloliquefaciens subsp. plantarum subsp. nov. based on complete genome sequence comparisons.</title>
        <authorList>
            <person name="Borriss R."/>
            <person name="Chen X.H."/>
            <person name="Rueckert C."/>
            <person name="Blom J."/>
            <person name="Becker A."/>
            <person name="Baumgarth B."/>
            <person name="Fan B."/>
            <person name="Pukall R."/>
            <person name="Schumann P."/>
            <person name="Sproer C."/>
            <person name="Junge H."/>
            <person name="Vater J."/>
            <person name="Puhler A."/>
            <person name="Klenk H.P."/>
        </authorList>
    </citation>
    <scope>NUCLEOTIDE SEQUENCE [LARGE SCALE GENOMIC DNA]</scope>
    <source>
        <strain evidence="4">DSM 7</strain>
    </source>
</reference>
<organism evidence="3 4">
    <name type="scientific">Bacillus amyloliquefaciens (strain ATCC 23350 / DSM 7 / BCRC 11601 / CCUG 28519 / NBRC 15535 / NRRL B-14393 / F)</name>
    <dbReference type="NCBI Taxonomy" id="692420"/>
    <lineage>
        <taxon>Bacteria</taxon>
        <taxon>Bacillati</taxon>
        <taxon>Bacillota</taxon>
        <taxon>Bacilli</taxon>
        <taxon>Bacillales</taxon>
        <taxon>Bacillaceae</taxon>
        <taxon>Bacillus</taxon>
        <taxon>Bacillus amyloliquefaciens group</taxon>
    </lineage>
</organism>
<keyword evidence="2" id="KW-0812">Transmembrane</keyword>
<dbReference type="EMBL" id="FN597644">
    <property type="protein sequence ID" value="CBI43560.1"/>
    <property type="molecule type" value="Genomic_DNA"/>
</dbReference>